<name>A0A6C0EZD8_9ZZZZ</name>
<dbReference type="GO" id="GO:0004672">
    <property type="term" value="F:protein kinase activity"/>
    <property type="evidence" value="ECO:0007669"/>
    <property type="project" value="InterPro"/>
</dbReference>
<feature type="compositionally biased region" description="Polar residues" evidence="1">
    <location>
        <begin position="423"/>
        <end position="437"/>
    </location>
</feature>
<organism evidence="3">
    <name type="scientific">viral metagenome</name>
    <dbReference type="NCBI Taxonomy" id="1070528"/>
    <lineage>
        <taxon>unclassified sequences</taxon>
        <taxon>metagenomes</taxon>
        <taxon>organismal metagenomes</taxon>
    </lineage>
</organism>
<feature type="region of interest" description="Disordered" evidence="1">
    <location>
        <begin position="418"/>
        <end position="437"/>
    </location>
</feature>
<dbReference type="PROSITE" id="PS50011">
    <property type="entry name" value="PROTEIN_KINASE_DOM"/>
    <property type="match status" value="1"/>
</dbReference>
<dbReference type="Gene3D" id="1.10.510.10">
    <property type="entry name" value="Transferase(Phosphotransferase) domain 1"/>
    <property type="match status" value="1"/>
</dbReference>
<evidence type="ECO:0000259" key="2">
    <source>
        <dbReference type="PROSITE" id="PS50011"/>
    </source>
</evidence>
<dbReference type="InterPro" id="IPR000719">
    <property type="entry name" value="Prot_kinase_dom"/>
</dbReference>
<evidence type="ECO:0000313" key="3">
    <source>
        <dbReference type="EMBL" id="QHT34537.1"/>
    </source>
</evidence>
<evidence type="ECO:0000256" key="1">
    <source>
        <dbReference type="SAM" id="MobiDB-lite"/>
    </source>
</evidence>
<reference evidence="3" key="1">
    <citation type="journal article" date="2020" name="Nature">
        <title>Giant virus diversity and host interactions through global metagenomics.</title>
        <authorList>
            <person name="Schulz F."/>
            <person name="Roux S."/>
            <person name="Paez-Espino D."/>
            <person name="Jungbluth S."/>
            <person name="Walsh D.A."/>
            <person name="Denef V.J."/>
            <person name="McMahon K.D."/>
            <person name="Konstantinidis K.T."/>
            <person name="Eloe-Fadrosh E.A."/>
            <person name="Kyrpides N.C."/>
            <person name="Woyke T."/>
        </authorList>
    </citation>
    <scope>NUCLEOTIDE SEQUENCE</scope>
    <source>
        <strain evidence="3">GVMAG-M-3300009163-63</strain>
    </source>
</reference>
<sequence length="437" mass="50807">MTVKNRPAISRVINQGGFGCIFYPSLPCKKETKRNSNTNSSEYVSKLVKNNFSSENEIRIGKLIQGIPFYSLYYVPVIQSCTASLAKVNEREIKKCSIISGKSSSTATATTATNAAEKKAKRAIDDGSKKFILLKMKYVENIKFTKYLLSIRDKKHILNTLFDTYSYFLFSLEQLMKNGIVHYDFKWDNAVIDLKTGLPVILDFGISIPMNLLLDQQDQDQQDQDQQDQDNTDAYEAYRDYFYVYFPEYSLWCIEIHLINYVLNKHSRITPESLQGTIETYVDSNDAFTILSPEFIDRYKKLCYSTMERFINQSRKYVIGECLKHWNTWDNYALSISYLQVIKFISTSGFTSNQFLISFSEILMDNIHPDPSRRSDYATTRYKYKSIFYQDVNIENYELLIDNFDFDDFRSNSVKESKRNEDMFSQMSQQGGHASPL</sequence>
<protein>
    <recommendedName>
        <fullName evidence="2">Protein kinase domain-containing protein</fullName>
    </recommendedName>
</protein>
<dbReference type="AlphaFoldDB" id="A0A6C0EZD8"/>
<dbReference type="SUPFAM" id="SSF56112">
    <property type="entry name" value="Protein kinase-like (PK-like)"/>
    <property type="match status" value="1"/>
</dbReference>
<dbReference type="GO" id="GO:0005524">
    <property type="term" value="F:ATP binding"/>
    <property type="evidence" value="ECO:0007669"/>
    <property type="project" value="InterPro"/>
</dbReference>
<dbReference type="EMBL" id="MN739001">
    <property type="protein sequence ID" value="QHT34537.1"/>
    <property type="molecule type" value="Genomic_DNA"/>
</dbReference>
<accession>A0A6C0EZD8</accession>
<feature type="domain" description="Protein kinase" evidence="2">
    <location>
        <begin position="7"/>
        <end position="389"/>
    </location>
</feature>
<proteinExistence type="predicted"/>
<dbReference type="InterPro" id="IPR011009">
    <property type="entry name" value="Kinase-like_dom_sf"/>
</dbReference>